<reference evidence="3 4" key="1">
    <citation type="journal article" date="2015" name="Plant Cell">
        <title>Oil accumulation by the oleaginous diatom Fistulifera solaris as revealed by the genome and transcriptome.</title>
        <authorList>
            <person name="Tanaka T."/>
            <person name="Maeda Y."/>
            <person name="Veluchamy A."/>
            <person name="Tanaka M."/>
            <person name="Abida H."/>
            <person name="Marechal E."/>
            <person name="Bowler C."/>
            <person name="Muto M."/>
            <person name="Sunaga Y."/>
            <person name="Tanaka M."/>
            <person name="Yoshino T."/>
            <person name="Taniguchi T."/>
            <person name="Fukuda Y."/>
            <person name="Nemoto M."/>
            <person name="Matsumoto M."/>
            <person name="Wong P.S."/>
            <person name="Aburatani S."/>
            <person name="Fujibuchi W."/>
        </authorList>
    </citation>
    <scope>NUCLEOTIDE SEQUENCE [LARGE SCALE GENOMIC DNA]</scope>
    <source>
        <strain evidence="3 4">JPCC DA0580</strain>
    </source>
</reference>
<protein>
    <recommendedName>
        <fullName evidence="5">Dirigent protein</fullName>
    </recommendedName>
</protein>
<comment type="caution">
    <text evidence="3">The sequence shown here is derived from an EMBL/GenBank/DDBJ whole genome shotgun (WGS) entry which is preliminary data.</text>
</comment>
<feature type="compositionally biased region" description="Polar residues" evidence="1">
    <location>
        <begin position="26"/>
        <end position="36"/>
    </location>
</feature>
<proteinExistence type="predicted"/>
<sequence length="309" mass="33038">MTKYLIFVQALLLLSIQTVAGQRTENSLRGTLSQEAPQRALRSDDDGYYDDDGYTDDYADDYYYGGKGKGKGKGKGGGKGKGKGGGKGKGKGGGKGKGKGKGGKKGKKSSKHHSHDYSYQEKGDWNELYPSVGDINFLDDNFFDDNFFADGDCKLVVMNETFSVPRALSYVAPDTTSPENMGDPVLAGTVFLWRNQQVFEADGSVPIAGTTVSGTCTRTNQDGENSMGSCQFVFVDDDDYTITVDGVLTGPYGSSLGITGGTGGMVGVVGQMDFFPVHEEDDDAAGDIFINVTRYEIEADLGLIICPTH</sequence>
<dbReference type="AlphaFoldDB" id="A0A1Z5KKW2"/>
<evidence type="ECO:0000313" key="4">
    <source>
        <dbReference type="Proteomes" id="UP000198406"/>
    </source>
</evidence>
<evidence type="ECO:0000256" key="1">
    <source>
        <dbReference type="SAM" id="MobiDB-lite"/>
    </source>
</evidence>
<feature type="region of interest" description="Disordered" evidence="1">
    <location>
        <begin position="26"/>
        <end position="120"/>
    </location>
</feature>
<gene>
    <name evidence="3" type="ORF">FisN_2Hh341</name>
</gene>
<accession>A0A1Z5KKW2</accession>
<evidence type="ECO:0000256" key="2">
    <source>
        <dbReference type="SAM" id="SignalP"/>
    </source>
</evidence>
<feature type="compositionally biased region" description="Basic residues" evidence="1">
    <location>
        <begin position="68"/>
        <end position="114"/>
    </location>
</feature>
<evidence type="ECO:0000313" key="3">
    <source>
        <dbReference type="EMBL" id="GAX26712.1"/>
    </source>
</evidence>
<feature type="chain" id="PRO_5011966999" description="Dirigent protein" evidence="2">
    <location>
        <begin position="22"/>
        <end position="309"/>
    </location>
</feature>
<keyword evidence="2" id="KW-0732">Signal</keyword>
<dbReference type="Proteomes" id="UP000198406">
    <property type="component" value="Unassembled WGS sequence"/>
</dbReference>
<name>A0A1Z5KKW2_FISSO</name>
<dbReference type="Gene3D" id="2.40.480.10">
    <property type="entry name" value="Allene oxide cyclase-like"/>
    <property type="match status" value="1"/>
</dbReference>
<organism evidence="3 4">
    <name type="scientific">Fistulifera solaris</name>
    <name type="common">Oleaginous diatom</name>
    <dbReference type="NCBI Taxonomy" id="1519565"/>
    <lineage>
        <taxon>Eukaryota</taxon>
        <taxon>Sar</taxon>
        <taxon>Stramenopiles</taxon>
        <taxon>Ochrophyta</taxon>
        <taxon>Bacillariophyta</taxon>
        <taxon>Bacillariophyceae</taxon>
        <taxon>Bacillariophycidae</taxon>
        <taxon>Naviculales</taxon>
        <taxon>Naviculaceae</taxon>
        <taxon>Fistulifera</taxon>
    </lineage>
</organism>
<keyword evidence="4" id="KW-1185">Reference proteome</keyword>
<dbReference type="InParanoid" id="A0A1Z5KKW2"/>
<feature type="signal peptide" evidence="2">
    <location>
        <begin position="1"/>
        <end position="21"/>
    </location>
</feature>
<evidence type="ECO:0008006" key="5">
    <source>
        <dbReference type="Google" id="ProtNLM"/>
    </source>
</evidence>
<feature type="compositionally biased region" description="Acidic residues" evidence="1">
    <location>
        <begin position="46"/>
        <end position="60"/>
    </location>
</feature>
<dbReference type="InterPro" id="IPR044859">
    <property type="entry name" value="Allene_oxi_cyc_Dirigent"/>
</dbReference>
<dbReference type="EMBL" id="BDSP01000251">
    <property type="protein sequence ID" value="GAX26712.1"/>
    <property type="molecule type" value="Genomic_DNA"/>
</dbReference>